<protein>
    <submittedName>
        <fullName evidence="1">Uncharacterized protein</fullName>
    </submittedName>
</protein>
<keyword evidence="2" id="KW-1185">Reference proteome</keyword>
<comment type="caution">
    <text evidence="1">The sequence shown here is derived from an EMBL/GenBank/DDBJ whole genome shotgun (WGS) entry which is preliminary data.</text>
</comment>
<proteinExistence type="predicted"/>
<sequence>MCSTISAMSPAAKLYTFKHVFAGLVGFTGASARYGGPFVTLSELKICLANYNANRLMRECVQIVVACCDAPVSTAFDIEGLSWVLNANQAQIVSLVDELLFTSFVF</sequence>
<gene>
    <name evidence="1" type="ORF">niasHT_013704</name>
</gene>
<dbReference type="Proteomes" id="UP001620626">
    <property type="component" value="Unassembled WGS sequence"/>
</dbReference>
<organism evidence="1 2">
    <name type="scientific">Heterodera trifolii</name>
    <dbReference type="NCBI Taxonomy" id="157864"/>
    <lineage>
        <taxon>Eukaryota</taxon>
        <taxon>Metazoa</taxon>
        <taxon>Ecdysozoa</taxon>
        <taxon>Nematoda</taxon>
        <taxon>Chromadorea</taxon>
        <taxon>Rhabditida</taxon>
        <taxon>Tylenchina</taxon>
        <taxon>Tylenchomorpha</taxon>
        <taxon>Tylenchoidea</taxon>
        <taxon>Heteroderidae</taxon>
        <taxon>Heteroderinae</taxon>
        <taxon>Heterodera</taxon>
    </lineage>
</organism>
<evidence type="ECO:0000313" key="2">
    <source>
        <dbReference type="Proteomes" id="UP001620626"/>
    </source>
</evidence>
<dbReference type="AlphaFoldDB" id="A0ABD2LBX1"/>
<name>A0ABD2LBX1_9BILA</name>
<dbReference type="EMBL" id="JBICBT010000465">
    <property type="protein sequence ID" value="KAL3112668.1"/>
    <property type="molecule type" value="Genomic_DNA"/>
</dbReference>
<accession>A0ABD2LBX1</accession>
<reference evidence="1 2" key="1">
    <citation type="submission" date="2024-10" db="EMBL/GenBank/DDBJ databases">
        <authorList>
            <person name="Kim D."/>
        </authorList>
    </citation>
    <scope>NUCLEOTIDE SEQUENCE [LARGE SCALE GENOMIC DNA]</scope>
    <source>
        <strain evidence="1">BH-2024</strain>
    </source>
</reference>
<evidence type="ECO:0000313" key="1">
    <source>
        <dbReference type="EMBL" id="KAL3112668.1"/>
    </source>
</evidence>